<dbReference type="EMBL" id="FNZA01000012">
    <property type="protein sequence ID" value="SEJ63784.1"/>
    <property type="molecule type" value="Genomic_DNA"/>
</dbReference>
<feature type="chain" id="PRO_5011599298" description="Serine aminopeptidase S33 domain-containing protein" evidence="1">
    <location>
        <begin position="21"/>
        <end position="320"/>
    </location>
</feature>
<organism evidence="3 4">
    <name type="scientific">Deinococcus reticulitermitis</name>
    <dbReference type="NCBI Taxonomy" id="856736"/>
    <lineage>
        <taxon>Bacteria</taxon>
        <taxon>Thermotogati</taxon>
        <taxon>Deinococcota</taxon>
        <taxon>Deinococci</taxon>
        <taxon>Deinococcales</taxon>
        <taxon>Deinococcaceae</taxon>
        <taxon>Deinococcus</taxon>
    </lineage>
</organism>
<dbReference type="OrthoDB" id="9809549at2"/>
<keyword evidence="4" id="KW-1185">Reference proteome</keyword>
<dbReference type="InterPro" id="IPR053145">
    <property type="entry name" value="AB_hydrolase_Est10"/>
</dbReference>
<name>A0A1H7AGU5_9DEIO</name>
<protein>
    <recommendedName>
        <fullName evidence="2">Serine aminopeptidase S33 domain-containing protein</fullName>
    </recommendedName>
</protein>
<dbReference type="GO" id="GO:0052689">
    <property type="term" value="F:carboxylic ester hydrolase activity"/>
    <property type="evidence" value="ECO:0007669"/>
    <property type="project" value="TreeGrafter"/>
</dbReference>
<reference evidence="4" key="1">
    <citation type="submission" date="2016-10" db="EMBL/GenBank/DDBJ databases">
        <authorList>
            <person name="Varghese N."/>
            <person name="Submissions S."/>
        </authorList>
    </citation>
    <scope>NUCLEOTIDE SEQUENCE [LARGE SCALE GENOMIC DNA]</scope>
    <source>
        <strain evidence="4">CGMCC 1.10218</strain>
    </source>
</reference>
<dbReference type="InterPro" id="IPR022742">
    <property type="entry name" value="Hydrolase_4"/>
</dbReference>
<dbReference type="PANTHER" id="PTHR43265">
    <property type="entry name" value="ESTERASE ESTD"/>
    <property type="match status" value="1"/>
</dbReference>
<keyword evidence="1" id="KW-0732">Signal</keyword>
<sequence>MTFRRVLTTALALSLGSALAAQREVTLNVPGATLSGTLQTPDTARPGARVPVALILPGSGPTNRDGDSAAGPGGTYRKLAASLAARGIATLRADKRGIGKSVPADPREEALSFTDYVNDARAWVNWLDAQPGLGPVALIGHSEGGLIALAALQEPAPVQALVLLAAPGESLGATIRRQIGQNPANPPALVEESNRILAALERGESVAEVSPVLAPLFRPSVQPYLKSSLGLDPVRLIAAVKVPTLIVQGARDLQVRVQDAELLRAAQPAAQLQLVPGMNHVLVDVPLDMQANAASYADPNKVLAPALTLGVGEFLRAQLR</sequence>
<dbReference type="SUPFAM" id="SSF53474">
    <property type="entry name" value="alpha/beta-Hydrolases"/>
    <property type="match status" value="1"/>
</dbReference>
<dbReference type="Pfam" id="PF12146">
    <property type="entry name" value="Hydrolase_4"/>
    <property type="match status" value="1"/>
</dbReference>
<proteinExistence type="predicted"/>
<dbReference type="STRING" id="856736.SAMN04488058_11299"/>
<accession>A0A1H7AGU5</accession>
<dbReference type="Proteomes" id="UP000199223">
    <property type="component" value="Unassembled WGS sequence"/>
</dbReference>
<evidence type="ECO:0000313" key="4">
    <source>
        <dbReference type="Proteomes" id="UP000199223"/>
    </source>
</evidence>
<dbReference type="InterPro" id="IPR029058">
    <property type="entry name" value="AB_hydrolase_fold"/>
</dbReference>
<gene>
    <name evidence="3" type="ORF">SAMN04488058_11299</name>
</gene>
<dbReference type="RefSeq" id="WP_092265018.1">
    <property type="nucleotide sequence ID" value="NZ_FNZA01000012.1"/>
</dbReference>
<feature type="domain" description="Serine aminopeptidase S33" evidence="2">
    <location>
        <begin position="74"/>
        <end position="166"/>
    </location>
</feature>
<evidence type="ECO:0000256" key="1">
    <source>
        <dbReference type="SAM" id="SignalP"/>
    </source>
</evidence>
<evidence type="ECO:0000259" key="2">
    <source>
        <dbReference type="Pfam" id="PF12146"/>
    </source>
</evidence>
<dbReference type="PANTHER" id="PTHR43265:SF1">
    <property type="entry name" value="ESTERASE ESTD"/>
    <property type="match status" value="1"/>
</dbReference>
<dbReference type="Gene3D" id="3.40.50.1820">
    <property type="entry name" value="alpha/beta hydrolase"/>
    <property type="match status" value="1"/>
</dbReference>
<feature type="signal peptide" evidence="1">
    <location>
        <begin position="1"/>
        <end position="20"/>
    </location>
</feature>
<dbReference type="AlphaFoldDB" id="A0A1H7AGU5"/>
<evidence type="ECO:0000313" key="3">
    <source>
        <dbReference type="EMBL" id="SEJ63784.1"/>
    </source>
</evidence>